<keyword evidence="8" id="KW-0460">Magnesium</keyword>
<dbReference type="GO" id="GO:0005886">
    <property type="term" value="C:plasma membrane"/>
    <property type="evidence" value="ECO:0000318"/>
    <property type="project" value="GO_Central"/>
</dbReference>
<dbReference type="PANTHER" id="PTHR21181:SF7">
    <property type="entry name" value="ER MEMBRANE PROTEIN COMPLEX SUBUNIT 5"/>
    <property type="match status" value="1"/>
</dbReference>
<dbReference type="HOGENOM" id="CLU_122437_1_0_1"/>
<evidence type="ECO:0000256" key="6">
    <source>
        <dbReference type="ARBA" id="ARBA00022989"/>
    </source>
</evidence>
<dbReference type="GO" id="GO:0031901">
    <property type="term" value="C:early endosome membrane"/>
    <property type="evidence" value="ECO:0007669"/>
    <property type="project" value="UniProtKB-SubCell"/>
</dbReference>
<keyword evidence="8" id="KW-0333">Golgi apparatus</keyword>
<dbReference type="Proteomes" id="UP000002280">
    <property type="component" value="Unplaced"/>
</dbReference>
<comment type="similarity">
    <text evidence="2 8">Belongs to the membrane magnesium transporter (TC 1.A.67) family.</text>
</comment>
<evidence type="ECO:0000313" key="10">
    <source>
        <dbReference type="Ensembl" id="ENSMODP00000040886.1"/>
    </source>
</evidence>
<feature type="transmembrane region" description="Helical" evidence="8">
    <location>
        <begin position="6"/>
        <end position="25"/>
    </location>
</feature>
<comment type="function">
    <text evidence="8">Part of the endoplasmic reticulum membrane protein complex (EMC) that enables the energy-independent insertion into endoplasmic reticulum membranes of newly synthesized membrane proteins. May be involved in Mg(2+) transport.</text>
</comment>
<dbReference type="Pfam" id="PF10270">
    <property type="entry name" value="MMgT"/>
    <property type="match status" value="1"/>
</dbReference>
<accession>K7E534</accession>
<dbReference type="GO" id="GO:0005794">
    <property type="term" value="C:Golgi apparatus"/>
    <property type="evidence" value="ECO:0000318"/>
    <property type="project" value="GO_Central"/>
</dbReference>
<keyword evidence="6 8" id="KW-1133">Transmembrane helix</keyword>
<keyword evidence="5 8" id="KW-0256">Endoplasmic reticulum</keyword>
<evidence type="ECO:0000256" key="8">
    <source>
        <dbReference type="RuleBase" id="RU367002"/>
    </source>
</evidence>
<evidence type="ECO:0000256" key="5">
    <source>
        <dbReference type="ARBA" id="ARBA00022824"/>
    </source>
</evidence>
<dbReference type="GO" id="GO:0072546">
    <property type="term" value="C:EMC complex"/>
    <property type="evidence" value="ECO:0000318"/>
    <property type="project" value="GO_Central"/>
</dbReference>
<protein>
    <recommendedName>
        <fullName evidence="8">Membrane magnesium transporter</fullName>
    </recommendedName>
</protein>
<dbReference type="Ensembl" id="ENSMODT00000043994.2">
    <property type="protein sequence ID" value="ENSMODP00000040886.1"/>
    <property type="gene ID" value="ENSMODG00000028393.2"/>
</dbReference>
<reference evidence="10" key="1">
    <citation type="journal article" date="2007" name="Nature">
        <title>Genome of the marsupial Monodelphis domestica reveals innovation in non-coding sequences.</title>
        <authorList>
            <person name="Mikkelsen T.S."/>
            <person name="Wakefield M.J."/>
            <person name="Aken B."/>
            <person name="Amemiya C.T."/>
            <person name="Chang J.L."/>
            <person name="Duke S."/>
            <person name="Garber M."/>
            <person name="Gentles A.J."/>
            <person name="Goodstadt L."/>
            <person name="Heger A."/>
            <person name="Jurka J."/>
            <person name="Kamal M."/>
            <person name="Mauceli E."/>
            <person name="Searle S.M."/>
            <person name="Sharpe T."/>
            <person name="Baker M.L."/>
            <person name="Batzer M.A."/>
            <person name="Benos P.V."/>
            <person name="Belov K."/>
            <person name="Clamp M."/>
            <person name="Cook A."/>
            <person name="Cuff J."/>
            <person name="Das R."/>
            <person name="Davidow L."/>
            <person name="Deakin J.E."/>
            <person name="Fazzari M.J."/>
            <person name="Glass J.L."/>
            <person name="Grabherr M."/>
            <person name="Greally J.M."/>
            <person name="Gu W."/>
            <person name="Hore T.A."/>
            <person name="Huttley G.A."/>
            <person name="Kleber M."/>
            <person name="Jirtle R.L."/>
            <person name="Koina E."/>
            <person name="Lee J.T."/>
            <person name="Mahony S."/>
            <person name="Marra M.A."/>
            <person name="Miller R.D."/>
            <person name="Nicholls R.D."/>
            <person name="Oda M."/>
            <person name="Papenfuss A.T."/>
            <person name="Parra Z.E."/>
            <person name="Pollock D.D."/>
            <person name="Ray D.A."/>
            <person name="Schein J.E."/>
            <person name="Speed T.P."/>
            <person name="Thompson K."/>
            <person name="VandeBerg J.L."/>
            <person name="Wade C.M."/>
            <person name="Walker J.A."/>
            <person name="Waters P.D."/>
            <person name="Webber C."/>
            <person name="Weidman J.R."/>
            <person name="Xie X."/>
            <person name="Zody M.C."/>
            <person name="Baldwin J."/>
            <person name="Abdouelleil A."/>
            <person name="Abdulkadir J."/>
            <person name="Abebe A."/>
            <person name="Abera B."/>
            <person name="Abreu J."/>
            <person name="Acer S.C."/>
            <person name="Aftuck L."/>
            <person name="Alexander A."/>
            <person name="An P."/>
            <person name="Anderson E."/>
            <person name="Anderson S."/>
            <person name="Arachi H."/>
            <person name="Azer M."/>
            <person name="Bachantsang P."/>
            <person name="Barry A."/>
            <person name="Bayul T."/>
            <person name="Berlin A."/>
            <person name="Bessette D."/>
            <person name="Bloom T."/>
            <person name="Bloom T."/>
            <person name="Boguslavskiy L."/>
            <person name="Bonnet C."/>
            <person name="Boukhgalter B."/>
            <person name="Bourzgui I."/>
            <person name="Brown A."/>
            <person name="Cahill P."/>
            <person name="Channer S."/>
            <person name="Cheshatsang Y."/>
            <person name="Chuda L."/>
            <person name="Citroen M."/>
            <person name="Collymore A."/>
            <person name="Cooke P."/>
            <person name="Costello M."/>
            <person name="D'Aco K."/>
            <person name="Daza R."/>
            <person name="De Haan G."/>
            <person name="DeGray S."/>
            <person name="DeMaso C."/>
            <person name="Dhargay N."/>
            <person name="Dooley K."/>
            <person name="Dooley E."/>
            <person name="Doricent M."/>
            <person name="Dorje P."/>
            <person name="Dorjee K."/>
            <person name="Dupes A."/>
            <person name="Elong R."/>
            <person name="Falk J."/>
            <person name="Farina A."/>
            <person name="Faro S."/>
            <person name="Ferguson D."/>
            <person name="Fisher S."/>
            <person name="Foley C.D."/>
            <person name="Franke A."/>
            <person name="Friedrich D."/>
            <person name="Gadbois L."/>
            <person name="Gearin G."/>
            <person name="Gearin C.R."/>
            <person name="Giannoukos G."/>
            <person name="Goode T."/>
            <person name="Graham J."/>
            <person name="Grandbois E."/>
            <person name="Grewal S."/>
            <person name="Gyaltsen K."/>
            <person name="Hafez N."/>
            <person name="Hagos B."/>
            <person name="Hall J."/>
            <person name="Henson C."/>
            <person name="Hollinger A."/>
            <person name="Honan T."/>
            <person name="Huard M.D."/>
            <person name="Hughes L."/>
            <person name="Hurhula B."/>
            <person name="Husby M.E."/>
            <person name="Kamat A."/>
            <person name="Kanga B."/>
            <person name="Kashin S."/>
            <person name="Khazanovich D."/>
            <person name="Kisner P."/>
            <person name="Lance K."/>
            <person name="Lara M."/>
            <person name="Lee W."/>
            <person name="Lennon N."/>
            <person name="Letendre F."/>
            <person name="LeVine R."/>
            <person name="Lipovsky A."/>
            <person name="Liu X."/>
            <person name="Liu J."/>
            <person name="Liu S."/>
            <person name="Lokyitsang T."/>
            <person name="Lokyitsang Y."/>
            <person name="Lubonja R."/>
            <person name="Lui A."/>
            <person name="MacDonald P."/>
            <person name="Magnisalis V."/>
            <person name="Maru K."/>
            <person name="Matthews C."/>
            <person name="McCusker W."/>
            <person name="McDonough S."/>
            <person name="Mehta T."/>
            <person name="Meldrim J."/>
            <person name="Meneus L."/>
            <person name="Mihai O."/>
            <person name="Mihalev A."/>
            <person name="Mihova T."/>
            <person name="Mittelman R."/>
            <person name="Mlenga V."/>
            <person name="Montmayeur A."/>
            <person name="Mulrain L."/>
            <person name="Navidi A."/>
            <person name="Naylor J."/>
            <person name="Negash T."/>
            <person name="Nguyen T."/>
            <person name="Nguyen N."/>
            <person name="Nicol R."/>
            <person name="Norbu C."/>
            <person name="Norbu N."/>
            <person name="Novod N."/>
            <person name="O'Neill B."/>
            <person name="Osman S."/>
            <person name="Markiewicz E."/>
            <person name="Oyono O.L."/>
            <person name="Patti C."/>
            <person name="Phunkhang P."/>
            <person name="Pierre F."/>
            <person name="Priest M."/>
            <person name="Raghuraman S."/>
            <person name="Rege F."/>
            <person name="Reyes R."/>
            <person name="Rise C."/>
            <person name="Rogov P."/>
            <person name="Ross K."/>
            <person name="Ryan E."/>
            <person name="Settipalli S."/>
            <person name="Shea T."/>
            <person name="Sherpa N."/>
            <person name="Shi L."/>
            <person name="Shih D."/>
            <person name="Sparrow T."/>
            <person name="Spaulding J."/>
            <person name="Stalker J."/>
            <person name="Stange-Thomann N."/>
            <person name="Stavropoulos S."/>
            <person name="Stone C."/>
            <person name="Strader C."/>
            <person name="Tesfaye S."/>
            <person name="Thomson T."/>
            <person name="Thoulutsang Y."/>
            <person name="Thoulutsang D."/>
            <person name="Topham K."/>
            <person name="Topping I."/>
            <person name="Tsamla T."/>
            <person name="Vassiliev H."/>
            <person name="Vo A."/>
            <person name="Wangchuk T."/>
            <person name="Wangdi T."/>
            <person name="Weiand M."/>
            <person name="Wilkinson J."/>
            <person name="Wilson A."/>
            <person name="Yadav S."/>
            <person name="Young G."/>
            <person name="Yu Q."/>
            <person name="Zembek L."/>
            <person name="Zhong D."/>
            <person name="Zimmer A."/>
            <person name="Zwirko Z."/>
            <person name="Jaffe D.B."/>
            <person name="Alvarez P."/>
            <person name="Brockman W."/>
            <person name="Butler J."/>
            <person name="Chin C."/>
            <person name="Gnerre S."/>
            <person name="MacCallum I."/>
            <person name="Graves J.A."/>
            <person name="Ponting C.P."/>
            <person name="Breen M."/>
            <person name="Samollow P.B."/>
            <person name="Lander E.S."/>
            <person name="Lindblad-Toh K."/>
        </authorList>
    </citation>
    <scope>NUCLEOTIDE SEQUENCE [LARGE SCALE GENOMIC DNA]</scope>
</reference>
<evidence type="ECO:0000256" key="1">
    <source>
        <dbReference type="ARBA" id="ARBA00004477"/>
    </source>
</evidence>
<keyword evidence="11" id="KW-1185">Reference proteome</keyword>
<dbReference type="eggNOG" id="KOG3918">
    <property type="taxonomic scope" value="Eukaryota"/>
</dbReference>
<feature type="compositionally biased region" description="Basic residues" evidence="9">
    <location>
        <begin position="123"/>
        <end position="135"/>
    </location>
</feature>
<dbReference type="GO" id="GO:0005769">
    <property type="term" value="C:early endosome"/>
    <property type="evidence" value="ECO:0000318"/>
    <property type="project" value="GO_Central"/>
</dbReference>
<evidence type="ECO:0000313" key="11">
    <source>
        <dbReference type="Proteomes" id="UP000002280"/>
    </source>
</evidence>
<dbReference type="STRING" id="13616.ENSMODP00000040886"/>
<dbReference type="OMA" id="HRGRVMF"/>
<sequence length="135" mass="15094">MAALTWKWLVGLGLIILSHSAFSVAQHRTYMRLTEKKGEALPRDIILQTLLAFVITLYGIVQSVGDFRELDATLELENRTMDSLRNHPSFCIFNHRGRVLFRTSKTIVVSSPSSSAAPTPPKHAPKPKKGKSHSR</sequence>
<dbReference type="GO" id="GO:0000139">
    <property type="term" value="C:Golgi membrane"/>
    <property type="evidence" value="ECO:0007669"/>
    <property type="project" value="UniProtKB-SubCell"/>
</dbReference>
<keyword evidence="8" id="KW-0813">Transport</keyword>
<feature type="transmembrane region" description="Helical" evidence="8">
    <location>
        <begin position="45"/>
        <end position="61"/>
    </location>
</feature>
<dbReference type="GeneTree" id="ENSGT00510000047104"/>
<evidence type="ECO:0000256" key="4">
    <source>
        <dbReference type="ARBA" id="ARBA00022692"/>
    </source>
</evidence>
<keyword evidence="4 8" id="KW-0812">Transmembrane</keyword>
<comment type="subcellular location">
    <subcellularLocation>
        <location evidence="1">Endoplasmic reticulum membrane</location>
        <topology evidence="1">Multi-pass membrane protein</topology>
    </subcellularLocation>
    <subcellularLocation>
        <location evidence="8">Golgi apparatus membrane</location>
        <topology evidence="8">Multi-pass membrane protein</topology>
    </subcellularLocation>
    <subcellularLocation>
        <location evidence="8">Early endosome membrane</location>
        <topology evidence="8">Multi-pass membrane protein</topology>
    </subcellularLocation>
</comment>
<dbReference type="CTD" id="93380"/>
<evidence type="ECO:0000256" key="7">
    <source>
        <dbReference type="ARBA" id="ARBA00023136"/>
    </source>
</evidence>
<reference evidence="10" key="2">
    <citation type="submission" date="2025-08" db="UniProtKB">
        <authorList>
            <consortium name="Ensembl"/>
        </authorList>
    </citation>
    <scope>IDENTIFICATION</scope>
</reference>
<name>K7E534_MONDO</name>
<dbReference type="OrthoDB" id="44756at2759"/>
<dbReference type="KEGG" id="mdo:100031694"/>
<keyword evidence="7 8" id="KW-0472">Membrane</keyword>
<proteinExistence type="inferred from homology"/>
<evidence type="ECO:0000256" key="9">
    <source>
        <dbReference type="SAM" id="MobiDB-lite"/>
    </source>
</evidence>
<dbReference type="InterPro" id="IPR018937">
    <property type="entry name" value="MMgT"/>
</dbReference>
<evidence type="ECO:0000256" key="2">
    <source>
        <dbReference type="ARBA" id="ARBA00006109"/>
    </source>
</evidence>
<keyword evidence="8" id="KW-0967">Endosome</keyword>
<dbReference type="Bgee" id="ENSMODG00000028393">
    <property type="expression patterns" value="Expressed in spermatid and 18 other cell types or tissues"/>
</dbReference>
<dbReference type="PANTHER" id="PTHR21181">
    <property type="match status" value="1"/>
</dbReference>
<comment type="subunit">
    <text evidence="3">Component of the ER membrane protein complex (EMC).</text>
</comment>
<reference evidence="10" key="3">
    <citation type="submission" date="2025-09" db="UniProtKB">
        <authorList>
            <consortium name="Ensembl"/>
        </authorList>
    </citation>
    <scope>IDENTIFICATION</scope>
</reference>
<gene>
    <name evidence="10" type="primary">MMGT1</name>
</gene>
<dbReference type="AlphaFoldDB" id="K7E534"/>
<evidence type="ECO:0000256" key="3">
    <source>
        <dbReference type="ARBA" id="ARBA00011276"/>
    </source>
</evidence>
<dbReference type="InParanoid" id="K7E534"/>
<organism evidence="10 11">
    <name type="scientific">Monodelphis domestica</name>
    <name type="common">Gray short-tailed opossum</name>
    <dbReference type="NCBI Taxonomy" id="13616"/>
    <lineage>
        <taxon>Eukaryota</taxon>
        <taxon>Metazoa</taxon>
        <taxon>Chordata</taxon>
        <taxon>Craniata</taxon>
        <taxon>Vertebrata</taxon>
        <taxon>Euteleostomi</taxon>
        <taxon>Mammalia</taxon>
        <taxon>Metatheria</taxon>
        <taxon>Didelphimorphia</taxon>
        <taxon>Didelphidae</taxon>
        <taxon>Monodelphis</taxon>
    </lineage>
</organism>
<dbReference type="GeneID" id="100031694"/>
<dbReference type="RefSeq" id="XP_001380886.2">
    <property type="nucleotide sequence ID" value="XM_001380849.5"/>
</dbReference>
<feature type="region of interest" description="Disordered" evidence="9">
    <location>
        <begin position="110"/>
        <end position="135"/>
    </location>
</feature>
<dbReference type="GO" id="GO:0022890">
    <property type="term" value="F:inorganic cation transmembrane transporter activity"/>
    <property type="evidence" value="ECO:0000318"/>
    <property type="project" value="GO_Central"/>
</dbReference>